<organism evidence="8 9">
    <name type="scientific">Candidatus Lloydbacteria bacterium RIFCSPHIGHO2_01_FULL_41_20</name>
    <dbReference type="NCBI Taxonomy" id="1798657"/>
    <lineage>
        <taxon>Bacteria</taxon>
        <taxon>Candidatus Lloydiibacteriota</taxon>
    </lineage>
</organism>
<evidence type="ECO:0000256" key="2">
    <source>
        <dbReference type="ARBA" id="ARBA00022730"/>
    </source>
</evidence>
<dbReference type="GO" id="GO:0046872">
    <property type="term" value="F:metal ion binding"/>
    <property type="evidence" value="ECO:0007669"/>
    <property type="project" value="UniProtKB-KW"/>
</dbReference>
<dbReference type="AlphaFoldDB" id="A0A1G2CT74"/>
<feature type="binding site" evidence="7">
    <location>
        <position position="17"/>
    </location>
    <ligand>
        <name>Zn(2+)</name>
        <dbReference type="ChEBI" id="CHEBI:29105"/>
    </ligand>
</feature>
<dbReference type="GO" id="GO:1990904">
    <property type="term" value="C:ribonucleoprotein complex"/>
    <property type="evidence" value="ECO:0007669"/>
    <property type="project" value="UniProtKB-KW"/>
</dbReference>
<evidence type="ECO:0000256" key="5">
    <source>
        <dbReference type="ARBA" id="ARBA00023274"/>
    </source>
</evidence>
<dbReference type="Gene3D" id="4.10.830.30">
    <property type="entry name" value="Ribosomal protein L31"/>
    <property type="match status" value="1"/>
</dbReference>
<evidence type="ECO:0000256" key="7">
    <source>
        <dbReference type="HAMAP-Rule" id="MF_00501"/>
    </source>
</evidence>
<dbReference type="STRING" id="1798657.A2648_00665"/>
<dbReference type="NCBIfam" id="TIGR00105">
    <property type="entry name" value="L31"/>
    <property type="match status" value="1"/>
</dbReference>
<comment type="subunit">
    <text evidence="7">Part of the 50S ribosomal subunit.</text>
</comment>
<evidence type="ECO:0000256" key="4">
    <source>
        <dbReference type="ARBA" id="ARBA00022980"/>
    </source>
</evidence>
<proteinExistence type="inferred from homology"/>
<dbReference type="InterPro" id="IPR042105">
    <property type="entry name" value="Ribosomal_bL31_sf"/>
</dbReference>
<dbReference type="InterPro" id="IPR034704">
    <property type="entry name" value="Ribosomal_bL28/bL31-like_sf"/>
</dbReference>
<name>A0A1G2CT74_9BACT</name>
<dbReference type="NCBIfam" id="NF001809">
    <property type="entry name" value="PRK00528.1"/>
    <property type="match status" value="1"/>
</dbReference>
<feature type="binding site" evidence="7">
    <location>
        <position position="37"/>
    </location>
    <ligand>
        <name>Zn(2+)</name>
        <dbReference type="ChEBI" id="CHEBI:29105"/>
    </ligand>
</feature>
<protein>
    <recommendedName>
        <fullName evidence="6 7">Large ribosomal subunit protein bL31</fullName>
    </recommendedName>
</protein>
<dbReference type="PRINTS" id="PR01249">
    <property type="entry name" value="RIBOSOMALL31"/>
</dbReference>
<dbReference type="PANTHER" id="PTHR33280">
    <property type="entry name" value="50S RIBOSOMAL PROTEIN L31, CHLOROPLASTIC"/>
    <property type="match status" value="1"/>
</dbReference>
<dbReference type="Proteomes" id="UP000178841">
    <property type="component" value="Unassembled WGS sequence"/>
</dbReference>
<evidence type="ECO:0000313" key="9">
    <source>
        <dbReference type="Proteomes" id="UP000178841"/>
    </source>
</evidence>
<dbReference type="EMBL" id="MHLH01000004">
    <property type="protein sequence ID" value="OGZ04594.1"/>
    <property type="molecule type" value="Genomic_DNA"/>
</dbReference>
<dbReference type="GO" id="GO:0006412">
    <property type="term" value="P:translation"/>
    <property type="evidence" value="ECO:0007669"/>
    <property type="project" value="UniProtKB-UniRule"/>
</dbReference>
<dbReference type="GO" id="GO:0003735">
    <property type="term" value="F:structural constituent of ribosome"/>
    <property type="evidence" value="ECO:0007669"/>
    <property type="project" value="InterPro"/>
</dbReference>
<evidence type="ECO:0000256" key="6">
    <source>
        <dbReference type="ARBA" id="ARBA00035687"/>
    </source>
</evidence>
<comment type="function">
    <text evidence="7">Binds the 23S rRNA.</text>
</comment>
<dbReference type="NCBIfam" id="NF000612">
    <property type="entry name" value="PRK00019.1"/>
    <property type="match status" value="1"/>
</dbReference>
<keyword evidence="2 7" id="KW-0699">rRNA-binding</keyword>
<dbReference type="InterPro" id="IPR002150">
    <property type="entry name" value="Ribosomal_bL31"/>
</dbReference>
<comment type="cofactor">
    <cofactor evidence="7">
        <name>Zn(2+)</name>
        <dbReference type="ChEBI" id="CHEBI:29105"/>
    </cofactor>
    <text evidence="7">Binds 1 zinc ion per subunit.</text>
</comment>
<dbReference type="GO" id="GO:0019843">
    <property type="term" value="F:rRNA binding"/>
    <property type="evidence" value="ECO:0007669"/>
    <property type="project" value="UniProtKB-KW"/>
</dbReference>
<keyword evidence="5 7" id="KW-0687">Ribonucleoprotein</keyword>
<dbReference type="PROSITE" id="PS01143">
    <property type="entry name" value="RIBOSOMAL_L31"/>
    <property type="match status" value="1"/>
</dbReference>
<feature type="binding site" evidence="7">
    <location>
        <position position="40"/>
    </location>
    <ligand>
        <name>Zn(2+)</name>
        <dbReference type="ChEBI" id="CHEBI:29105"/>
    </ligand>
</feature>
<comment type="caution">
    <text evidence="8">The sequence shown here is derived from an EMBL/GenBank/DDBJ whole genome shotgun (WGS) entry which is preliminary data.</text>
</comment>
<evidence type="ECO:0000256" key="1">
    <source>
        <dbReference type="ARBA" id="ARBA00009296"/>
    </source>
</evidence>
<dbReference type="PANTHER" id="PTHR33280:SF1">
    <property type="entry name" value="LARGE RIBOSOMAL SUBUNIT PROTEIN BL31C"/>
    <property type="match status" value="1"/>
</dbReference>
<keyword evidence="3 7" id="KW-0694">RNA-binding</keyword>
<evidence type="ECO:0000256" key="3">
    <source>
        <dbReference type="ARBA" id="ARBA00022884"/>
    </source>
</evidence>
<dbReference type="HAMAP" id="MF_00501">
    <property type="entry name" value="Ribosomal_bL31_1"/>
    <property type="match status" value="1"/>
</dbReference>
<keyword evidence="7" id="KW-0479">Metal-binding</keyword>
<dbReference type="GO" id="GO:0005840">
    <property type="term" value="C:ribosome"/>
    <property type="evidence" value="ECO:0007669"/>
    <property type="project" value="UniProtKB-KW"/>
</dbReference>
<evidence type="ECO:0000313" key="8">
    <source>
        <dbReference type="EMBL" id="OGZ04594.1"/>
    </source>
</evidence>
<comment type="similarity">
    <text evidence="1 7">Belongs to the bacterial ribosomal protein bL31 family. Type A subfamily.</text>
</comment>
<feature type="binding site" evidence="7">
    <location>
        <position position="19"/>
    </location>
    <ligand>
        <name>Zn(2+)</name>
        <dbReference type="ChEBI" id="CHEBI:29105"/>
    </ligand>
</feature>
<sequence length="86" mass="9604">MKAEIHPKYFSDAKAVCACGATYTVGSTKNEIHMEICSACHPFYTGNDKIIDTAGRVERFKKRRDVGVTKAETTKFKKATKTSKKK</sequence>
<dbReference type="SUPFAM" id="SSF143800">
    <property type="entry name" value="L28p-like"/>
    <property type="match status" value="1"/>
</dbReference>
<dbReference type="Pfam" id="PF01197">
    <property type="entry name" value="Ribosomal_L31"/>
    <property type="match status" value="1"/>
</dbReference>
<accession>A0A1G2CT74</accession>
<keyword evidence="7" id="KW-0862">Zinc</keyword>
<gene>
    <name evidence="7" type="primary">rpmE</name>
    <name evidence="8" type="ORF">A2648_00665</name>
</gene>
<keyword evidence="4 7" id="KW-0689">Ribosomal protein</keyword>
<dbReference type="InterPro" id="IPR027491">
    <property type="entry name" value="Ribosomal_bL31_A"/>
</dbReference>
<reference evidence="8 9" key="1">
    <citation type="journal article" date="2016" name="Nat. Commun.">
        <title>Thousands of microbial genomes shed light on interconnected biogeochemical processes in an aquifer system.</title>
        <authorList>
            <person name="Anantharaman K."/>
            <person name="Brown C.T."/>
            <person name="Hug L.A."/>
            <person name="Sharon I."/>
            <person name="Castelle C.J."/>
            <person name="Probst A.J."/>
            <person name="Thomas B.C."/>
            <person name="Singh A."/>
            <person name="Wilkins M.J."/>
            <person name="Karaoz U."/>
            <person name="Brodie E.L."/>
            <person name="Williams K.H."/>
            <person name="Hubbard S.S."/>
            <person name="Banfield J.F."/>
        </authorList>
    </citation>
    <scope>NUCLEOTIDE SEQUENCE [LARGE SCALE GENOMIC DNA]</scope>
</reference>